<dbReference type="AlphaFoldDB" id="A0A0J8RMT7"/>
<proteinExistence type="predicted"/>
<dbReference type="Proteomes" id="UP000054563">
    <property type="component" value="Unassembled WGS sequence"/>
</dbReference>
<reference evidence="2" key="1">
    <citation type="journal article" date="2010" name="Genome Res.">
        <title>Population genomic sequencing of Coccidioides fungi reveals recent hybridization and transposon control.</title>
        <authorList>
            <person name="Neafsey D.E."/>
            <person name="Barker B.M."/>
            <person name="Sharpton T.J."/>
            <person name="Stajich J.E."/>
            <person name="Park D.J."/>
            <person name="Whiston E."/>
            <person name="Hung C.-Y."/>
            <person name="McMahan C."/>
            <person name="White J."/>
            <person name="Sykes S."/>
            <person name="Heiman D."/>
            <person name="Young S."/>
            <person name="Zeng Q."/>
            <person name="Abouelleil A."/>
            <person name="Aftuck L."/>
            <person name="Bessette D."/>
            <person name="Brown A."/>
            <person name="FitzGerald M."/>
            <person name="Lui A."/>
            <person name="Macdonald J.P."/>
            <person name="Priest M."/>
            <person name="Orbach M.J."/>
            <person name="Galgiani J.N."/>
            <person name="Kirkland T.N."/>
            <person name="Cole G.T."/>
            <person name="Birren B.W."/>
            <person name="Henn M.R."/>
            <person name="Taylor J.W."/>
            <person name="Rounsley S.D."/>
        </authorList>
    </citation>
    <scope>NUCLEOTIDE SEQUENCE [LARGE SCALE GENOMIC DNA]</scope>
    <source>
        <strain evidence="2">H538.4</strain>
    </source>
</reference>
<name>A0A0J8RMT7_COCIT</name>
<sequence>MASKAISIQTYLCSYSCEQDYASITKGLIRVKQSGRTRRAVEDPALNSPTGADAMALASGNPRLGTGIRPTKAALGRSIDAVSSPGDTIKIEDSGSECSGLL</sequence>
<dbReference type="VEuPathDB" id="FungiDB:CIHG_03435"/>
<organism evidence="1 2">
    <name type="scientific">Coccidioides immitis H538.4</name>
    <dbReference type="NCBI Taxonomy" id="396776"/>
    <lineage>
        <taxon>Eukaryota</taxon>
        <taxon>Fungi</taxon>
        <taxon>Dikarya</taxon>
        <taxon>Ascomycota</taxon>
        <taxon>Pezizomycotina</taxon>
        <taxon>Eurotiomycetes</taxon>
        <taxon>Eurotiomycetidae</taxon>
        <taxon>Onygenales</taxon>
        <taxon>Onygenaceae</taxon>
        <taxon>Coccidioides</taxon>
    </lineage>
</organism>
<accession>A0A0J8RMT7</accession>
<dbReference type="EMBL" id="DS016990">
    <property type="protein sequence ID" value="KMU85906.1"/>
    <property type="molecule type" value="Genomic_DNA"/>
</dbReference>
<evidence type="ECO:0000313" key="2">
    <source>
        <dbReference type="Proteomes" id="UP000054563"/>
    </source>
</evidence>
<evidence type="ECO:0000313" key="1">
    <source>
        <dbReference type="EMBL" id="KMU85906.1"/>
    </source>
</evidence>
<gene>
    <name evidence="1" type="ORF">CIHG_03435</name>
</gene>
<protein>
    <submittedName>
        <fullName evidence="1">Uncharacterized protein</fullName>
    </submittedName>
</protein>